<sequence length="842" mass="90549">MGLLTSVASIPAAAQEVSSPPTPSSSRPVPAGSATLGDRPEPAIDFRGADGGAMSPEIQRKVIEQLRKEPLPPAPTPPPRLTRPGVEQKAVTGPDGDVVVSGQRARGSVLGSFPPERSFSPLDIRALGVNNIGDLLDAIRPQVSSDRGREDGDPVVLLNGKRISSFLEIAKFPTEAIERMEIFPEELSLRYGFPADQKVVNVVTFERYAAGVGQIDHATSTDGGRDTSSADANYLRIRNDTRFNLNGEYNRASALLESQRDIVRDPNIVDDGRFRTLLPRTEQFALTGTVSGNVVKGVSSTLNGRVQASSTRSLFGLAGDRPLTRDTDASVLHLGTVSSGSAGQWSWTLTGNYDRATADTFTDPGRIAGTRDVARSVNSFTNADLLLSGSPLKLPAGPASLSVRGGVEFRDFNARSSLSGNDGRTKLSRDRTAVQASLDLPITRARPQRANGLGSLSVNANLEVEDLSDVGVLRTFGYGLNWSPLRGISFIASMTDEDGAPTVEQLGAPLVVTPNVRTLDFTRREAVDVTRVFGGNPALRPDNRHVTRLALNLQPLRATDFTVSINYIRTRTDDPIAVFPIATPDIEAALPDRFVRDSDGRLLRIDTRPLNFERSSQDQMRWGLNFTRPLGAVPPGLQNANVRVIGGGEVGLQGALPPGARVIRPEAGSAAARRVENLTSRLIFSIYHTWRFRDEIIVREGAPVLDLLNGSAIDNRGGRPRHEVQAQAGAFKGGLGARITATWQSGTYVRGLAATADGAAGNLRFSDYGRMDLELFANLADQFGGASAPGWLKGARIGFNVDNLFNSRPAVRDDNGSTPFNVQPSFLEPLGRSLKFSLRKIF</sequence>
<gene>
    <name evidence="2" type="ORF">NS355_01795</name>
</gene>
<dbReference type="AlphaFoldDB" id="A0A147IZ92"/>
<feature type="region of interest" description="Disordered" evidence="1">
    <location>
        <begin position="1"/>
        <end position="100"/>
    </location>
</feature>
<dbReference type="Proteomes" id="UP000073923">
    <property type="component" value="Unassembled WGS sequence"/>
</dbReference>
<dbReference type="PATRIC" id="fig|172044.3.peg.2619"/>
<dbReference type="EMBL" id="LDTF01000007">
    <property type="protein sequence ID" value="KTW00954.1"/>
    <property type="molecule type" value="Genomic_DNA"/>
</dbReference>
<dbReference type="SUPFAM" id="SSF56935">
    <property type="entry name" value="Porins"/>
    <property type="match status" value="1"/>
</dbReference>
<organism evidence="2 3">
    <name type="scientific">Sphingomonas yabuuchiae</name>
    <dbReference type="NCBI Taxonomy" id="172044"/>
    <lineage>
        <taxon>Bacteria</taxon>
        <taxon>Pseudomonadati</taxon>
        <taxon>Pseudomonadota</taxon>
        <taxon>Alphaproteobacteria</taxon>
        <taxon>Sphingomonadales</taxon>
        <taxon>Sphingomonadaceae</taxon>
        <taxon>Sphingomonas</taxon>
    </lineage>
</organism>
<feature type="compositionally biased region" description="Pro residues" evidence="1">
    <location>
        <begin position="71"/>
        <end position="81"/>
    </location>
</feature>
<evidence type="ECO:0000256" key="1">
    <source>
        <dbReference type="SAM" id="MobiDB-lite"/>
    </source>
</evidence>
<reference evidence="2 3" key="1">
    <citation type="journal article" date="2016" name="Front. Microbiol.">
        <title>Genomic Resource of Rice Seed Associated Bacteria.</title>
        <authorList>
            <person name="Midha S."/>
            <person name="Bansal K."/>
            <person name="Sharma S."/>
            <person name="Kumar N."/>
            <person name="Patil P.P."/>
            <person name="Chaudhry V."/>
            <person name="Patil P.B."/>
        </authorList>
    </citation>
    <scope>NUCLEOTIDE SEQUENCE [LARGE SCALE GENOMIC DNA]</scope>
    <source>
        <strain evidence="2 3">NS355</strain>
    </source>
</reference>
<dbReference type="PANTHER" id="PTHR47234">
    <property type="match status" value="1"/>
</dbReference>
<proteinExistence type="predicted"/>
<dbReference type="PANTHER" id="PTHR47234:SF3">
    <property type="entry name" value="SECRETIN_TONB SHORT N-TERMINAL DOMAIN-CONTAINING PROTEIN"/>
    <property type="match status" value="1"/>
</dbReference>
<feature type="compositionally biased region" description="Basic and acidic residues" evidence="1">
    <location>
        <begin position="58"/>
        <end position="70"/>
    </location>
</feature>
<name>A0A147IZ92_9SPHN</name>
<accession>A0A147IZ92</accession>
<feature type="compositionally biased region" description="Basic and acidic residues" evidence="1">
    <location>
        <begin position="38"/>
        <end position="48"/>
    </location>
</feature>
<evidence type="ECO:0000313" key="2">
    <source>
        <dbReference type="EMBL" id="KTW00954.1"/>
    </source>
</evidence>
<comment type="caution">
    <text evidence="2">The sequence shown here is derived from an EMBL/GenBank/DDBJ whole genome shotgun (WGS) entry which is preliminary data.</text>
</comment>
<evidence type="ECO:0000313" key="3">
    <source>
        <dbReference type="Proteomes" id="UP000073923"/>
    </source>
</evidence>
<keyword evidence="2" id="KW-0675">Receptor</keyword>
<protein>
    <submittedName>
        <fullName evidence="2">TonB-dependent receptor</fullName>
    </submittedName>
</protein>